<keyword evidence="6" id="KW-0238">DNA-binding</keyword>
<dbReference type="OrthoDB" id="2399269at2759"/>
<dbReference type="AlphaFoldDB" id="A0A9W4SZ81"/>
<sequence>KYGLDGKADMPMSKLWKYYSEARDGTSDSSVKNMHEIVNYCVIDALRCQELMVKENIIKDYGEVASIVYISLFDSHYYAIGKKVSNLLSAEAWAQDILFSMKISDQKTSGKFPGAYVFPPEKGLENKRPVTGLDFASLYPSIIMTYNLSPEKMVSTLSEADELKRENRMLHSIEFKYNRKPVRAWTIRHGNKSDEKGLFPKILERLLNMRNEMKARLKPIGKKKEYMGLVISRMGSVNTSESFSMAGVIEDVLFSAKDTKRAEMAKILDPFINVDYSTFIKEYSYVCFDYNSLNSKQKAVKLYMNSFYGVTGQSDSPFYKLELAGGVTSAGRENIKLIAEFVKKKGFGIKYGDTNSLYLTCPDSYYEKCDLTYDAGKGIISKLEYWTEMVKITMGIMDKLRNEVNNFLRLKTRSDYLKMAYEEVLFPVVFTGKKKYFGISHEDTPNFKPKELFIRGIDTVKQGKSQVFKTIGDRIMWRAMDINNDRLLHEIVEDVLRDAITNPKQWDFEQFIETDAWKPDVDNKAVQLTHPDTTFDLHGRKLNPTKGEKMEFVDVAKELGKELDLYHYYEKTIIGLCARFIMYDKKYEPISTSRIMQIKDPDEKYMQIDNYAQKQAKSWLEGFVKENIVVNGITYEMMKSRGIAYKRAYRSAVKKAQETLYQKIGGLYEIFHGEWFNYEVFMASNPLEILWERFMKCARKLTKDKNLSVDDEMKEKICSDFARYPNELVKCMEEYNLFFHKLVYHMRYKEHVSIPEEIGPVSSMRKNEIIADLPALPHISEIEQYPILTAFLNISFIGIMAELRDQVSQYIGFESNEIRLPITEEDRWLFSKIISDQEGMADIVMGDYQFLQHHGHNGKGGDRIHIGWLFACTMAQAKKVLINPPERQAERDLSETVLTHIQKRFREVPLAPVLIR</sequence>
<gene>
    <name evidence="9" type="ORF">FWILDA_LOCUS12803</name>
</gene>
<evidence type="ECO:0000259" key="8">
    <source>
        <dbReference type="Pfam" id="PF00136"/>
    </source>
</evidence>
<dbReference type="SUPFAM" id="SSF53098">
    <property type="entry name" value="Ribonuclease H-like"/>
    <property type="match status" value="1"/>
</dbReference>
<dbReference type="InterPro" id="IPR036397">
    <property type="entry name" value="RNaseH_sf"/>
</dbReference>
<evidence type="ECO:0000256" key="3">
    <source>
        <dbReference type="ARBA" id="ARBA00022679"/>
    </source>
</evidence>
<keyword evidence="10" id="KW-1185">Reference proteome</keyword>
<evidence type="ECO:0000256" key="5">
    <source>
        <dbReference type="ARBA" id="ARBA00022932"/>
    </source>
</evidence>
<evidence type="ECO:0000256" key="4">
    <source>
        <dbReference type="ARBA" id="ARBA00022695"/>
    </source>
</evidence>
<dbReference type="InterPro" id="IPR023211">
    <property type="entry name" value="DNA_pol_palm_dom_sf"/>
</dbReference>
<evidence type="ECO:0000256" key="6">
    <source>
        <dbReference type="ARBA" id="ARBA00023125"/>
    </source>
</evidence>
<accession>A0A9W4SZ81</accession>
<comment type="catalytic activity">
    <reaction evidence="7">
        <text>DNA(n) + a 2'-deoxyribonucleoside 5'-triphosphate = DNA(n+1) + diphosphate</text>
        <dbReference type="Rhea" id="RHEA:22508"/>
        <dbReference type="Rhea" id="RHEA-COMP:17339"/>
        <dbReference type="Rhea" id="RHEA-COMP:17340"/>
        <dbReference type="ChEBI" id="CHEBI:33019"/>
        <dbReference type="ChEBI" id="CHEBI:61560"/>
        <dbReference type="ChEBI" id="CHEBI:173112"/>
        <dbReference type="EC" id="2.7.7.7"/>
    </reaction>
</comment>
<evidence type="ECO:0000256" key="1">
    <source>
        <dbReference type="ARBA" id="ARBA00005755"/>
    </source>
</evidence>
<reference evidence="9" key="1">
    <citation type="submission" date="2022-08" db="EMBL/GenBank/DDBJ databases">
        <authorList>
            <person name="Kallberg Y."/>
            <person name="Tangrot J."/>
            <person name="Rosling A."/>
        </authorList>
    </citation>
    <scope>NUCLEOTIDE SEQUENCE</scope>
    <source>
        <strain evidence="9">Wild A</strain>
    </source>
</reference>
<dbReference type="InterPro" id="IPR006172">
    <property type="entry name" value="DNA-dir_DNA_pol_B"/>
</dbReference>
<feature type="domain" description="DNA-directed DNA polymerase family B multifunctional" evidence="8">
    <location>
        <begin position="85"/>
        <end position="224"/>
    </location>
</feature>
<keyword evidence="3" id="KW-0808">Transferase</keyword>
<proteinExistence type="inferred from homology"/>
<evidence type="ECO:0000256" key="2">
    <source>
        <dbReference type="ARBA" id="ARBA00012417"/>
    </source>
</evidence>
<dbReference type="Gene3D" id="3.30.420.10">
    <property type="entry name" value="Ribonuclease H-like superfamily/Ribonuclease H"/>
    <property type="match status" value="1"/>
</dbReference>
<evidence type="ECO:0000313" key="10">
    <source>
        <dbReference type="Proteomes" id="UP001153678"/>
    </source>
</evidence>
<dbReference type="PRINTS" id="PR00106">
    <property type="entry name" value="DNAPOLB"/>
</dbReference>
<dbReference type="PANTHER" id="PTHR10322:SF23">
    <property type="entry name" value="DNA POLYMERASE DELTA CATALYTIC SUBUNIT"/>
    <property type="match status" value="1"/>
</dbReference>
<keyword evidence="4" id="KW-0548">Nucleotidyltransferase</keyword>
<name>A0A9W4SZ81_9GLOM</name>
<dbReference type="EMBL" id="CAMKVN010004357">
    <property type="protein sequence ID" value="CAI2186893.1"/>
    <property type="molecule type" value="Genomic_DNA"/>
</dbReference>
<dbReference type="GO" id="GO:0000166">
    <property type="term" value="F:nucleotide binding"/>
    <property type="evidence" value="ECO:0007669"/>
    <property type="project" value="InterPro"/>
</dbReference>
<evidence type="ECO:0000313" key="9">
    <source>
        <dbReference type="EMBL" id="CAI2186893.1"/>
    </source>
</evidence>
<dbReference type="InterPro" id="IPR006134">
    <property type="entry name" value="DNA-dir_DNA_pol_B_multi_dom"/>
</dbReference>
<comment type="similarity">
    <text evidence="1">Belongs to the DNA polymerase type-B family.</text>
</comment>
<comment type="caution">
    <text evidence="9">The sequence shown here is derived from an EMBL/GenBank/DDBJ whole genome shotgun (WGS) entry which is preliminary data.</text>
</comment>
<dbReference type="GO" id="GO:0003677">
    <property type="term" value="F:DNA binding"/>
    <property type="evidence" value="ECO:0007669"/>
    <property type="project" value="UniProtKB-KW"/>
</dbReference>
<protein>
    <recommendedName>
        <fullName evidence="2">DNA-directed DNA polymerase</fullName>
        <ecNumber evidence="2">2.7.7.7</ecNumber>
    </recommendedName>
</protein>
<keyword evidence="5" id="KW-0239">DNA-directed DNA polymerase</keyword>
<dbReference type="PANTHER" id="PTHR10322">
    <property type="entry name" value="DNA POLYMERASE CATALYTIC SUBUNIT"/>
    <property type="match status" value="1"/>
</dbReference>
<dbReference type="GO" id="GO:0003887">
    <property type="term" value="F:DNA-directed DNA polymerase activity"/>
    <property type="evidence" value="ECO:0007669"/>
    <property type="project" value="UniProtKB-KW"/>
</dbReference>
<dbReference type="InterPro" id="IPR043502">
    <property type="entry name" value="DNA/RNA_pol_sf"/>
</dbReference>
<dbReference type="InterPro" id="IPR012337">
    <property type="entry name" value="RNaseH-like_sf"/>
</dbReference>
<dbReference type="EC" id="2.7.7.7" evidence="2"/>
<dbReference type="GO" id="GO:0006261">
    <property type="term" value="P:DNA-templated DNA replication"/>
    <property type="evidence" value="ECO:0007669"/>
    <property type="project" value="TreeGrafter"/>
</dbReference>
<dbReference type="Proteomes" id="UP001153678">
    <property type="component" value="Unassembled WGS sequence"/>
</dbReference>
<evidence type="ECO:0000256" key="7">
    <source>
        <dbReference type="ARBA" id="ARBA00049244"/>
    </source>
</evidence>
<dbReference type="Pfam" id="PF00136">
    <property type="entry name" value="DNA_pol_B"/>
    <property type="match status" value="2"/>
</dbReference>
<feature type="non-terminal residue" evidence="9">
    <location>
        <position position="916"/>
    </location>
</feature>
<dbReference type="InterPro" id="IPR050240">
    <property type="entry name" value="DNA_pol_type-B"/>
</dbReference>
<dbReference type="SUPFAM" id="SSF56672">
    <property type="entry name" value="DNA/RNA polymerases"/>
    <property type="match status" value="1"/>
</dbReference>
<organism evidence="9 10">
    <name type="scientific">Funneliformis geosporum</name>
    <dbReference type="NCBI Taxonomy" id="1117311"/>
    <lineage>
        <taxon>Eukaryota</taxon>
        <taxon>Fungi</taxon>
        <taxon>Fungi incertae sedis</taxon>
        <taxon>Mucoromycota</taxon>
        <taxon>Glomeromycotina</taxon>
        <taxon>Glomeromycetes</taxon>
        <taxon>Glomerales</taxon>
        <taxon>Glomeraceae</taxon>
        <taxon>Funneliformis</taxon>
    </lineage>
</organism>
<dbReference type="Gene3D" id="3.90.1600.10">
    <property type="entry name" value="Palm domain of DNA polymerase"/>
    <property type="match status" value="2"/>
</dbReference>
<dbReference type="SMART" id="SM00486">
    <property type="entry name" value="POLBc"/>
    <property type="match status" value="1"/>
</dbReference>
<feature type="domain" description="DNA-directed DNA polymerase family B multifunctional" evidence="8">
    <location>
        <begin position="292"/>
        <end position="557"/>
    </location>
</feature>